<accession>A0A835TMH6</accession>
<feature type="compositionally biased region" description="Polar residues" evidence="2">
    <location>
        <begin position="532"/>
        <end position="555"/>
    </location>
</feature>
<dbReference type="GO" id="GO:0005524">
    <property type="term" value="F:ATP binding"/>
    <property type="evidence" value="ECO:0007669"/>
    <property type="project" value="InterPro"/>
</dbReference>
<evidence type="ECO:0008006" key="8">
    <source>
        <dbReference type="Google" id="ProtNLM"/>
    </source>
</evidence>
<keyword evidence="3" id="KW-0812">Transmembrane</keyword>
<dbReference type="InterPro" id="IPR023577">
    <property type="entry name" value="CYTH_domain"/>
</dbReference>
<feature type="transmembrane region" description="Helical" evidence="3">
    <location>
        <begin position="728"/>
        <end position="749"/>
    </location>
</feature>
<evidence type="ECO:0000313" key="6">
    <source>
        <dbReference type="EMBL" id="KAG2443404.1"/>
    </source>
</evidence>
<evidence type="ECO:0000259" key="4">
    <source>
        <dbReference type="Pfam" id="PF00485"/>
    </source>
</evidence>
<dbReference type="PRINTS" id="PR00988">
    <property type="entry name" value="URIDINKINASE"/>
</dbReference>
<comment type="caution">
    <text evidence="6">The sequence shown here is derived from an EMBL/GenBank/DDBJ whole genome shotgun (WGS) entry which is preliminary data.</text>
</comment>
<dbReference type="CDD" id="cd02028">
    <property type="entry name" value="UMPK_like"/>
    <property type="match status" value="1"/>
</dbReference>
<name>A0A835TMH6_CHLIN</name>
<feature type="compositionally biased region" description="Gly residues" evidence="2">
    <location>
        <begin position="591"/>
        <end position="612"/>
    </location>
</feature>
<evidence type="ECO:0000256" key="3">
    <source>
        <dbReference type="SAM" id="Phobius"/>
    </source>
</evidence>
<evidence type="ECO:0000256" key="1">
    <source>
        <dbReference type="SAM" id="Coils"/>
    </source>
</evidence>
<dbReference type="GO" id="GO:0016462">
    <property type="term" value="F:pyrophosphatase activity"/>
    <property type="evidence" value="ECO:0007669"/>
    <property type="project" value="UniProtKB-ARBA"/>
</dbReference>
<keyword evidence="3" id="KW-1133">Transmembrane helix</keyword>
<dbReference type="Pfam" id="PF00485">
    <property type="entry name" value="PRK"/>
    <property type="match status" value="1"/>
</dbReference>
<reference evidence="6" key="1">
    <citation type="journal article" date="2020" name="bioRxiv">
        <title>Comparative genomics of Chlamydomonas.</title>
        <authorList>
            <person name="Craig R.J."/>
            <person name="Hasan A.R."/>
            <person name="Ness R.W."/>
            <person name="Keightley P.D."/>
        </authorList>
    </citation>
    <scope>NUCLEOTIDE SEQUENCE</scope>
    <source>
        <strain evidence="6">SAG 7.73</strain>
    </source>
</reference>
<feature type="domain" description="Phosphoribulokinase/uridine kinase" evidence="4">
    <location>
        <begin position="77"/>
        <end position="246"/>
    </location>
</feature>
<feature type="domain" description="CYTH" evidence="5">
    <location>
        <begin position="283"/>
        <end position="366"/>
    </location>
</feature>
<feature type="region of interest" description="Disordered" evidence="2">
    <location>
        <begin position="528"/>
        <end position="626"/>
    </location>
</feature>
<evidence type="ECO:0000256" key="2">
    <source>
        <dbReference type="SAM" id="MobiDB-lite"/>
    </source>
</evidence>
<organism evidence="6 7">
    <name type="scientific">Chlamydomonas incerta</name>
    <dbReference type="NCBI Taxonomy" id="51695"/>
    <lineage>
        <taxon>Eukaryota</taxon>
        <taxon>Viridiplantae</taxon>
        <taxon>Chlorophyta</taxon>
        <taxon>core chlorophytes</taxon>
        <taxon>Chlorophyceae</taxon>
        <taxon>CS clade</taxon>
        <taxon>Chlamydomonadales</taxon>
        <taxon>Chlamydomonadaceae</taxon>
        <taxon>Chlamydomonas</taxon>
    </lineage>
</organism>
<feature type="region of interest" description="Disordered" evidence="2">
    <location>
        <begin position="1"/>
        <end position="22"/>
    </location>
</feature>
<dbReference type="Proteomes" id="UP000650467">
    <property type="component" value="Unassembled WGS sequence"/>
</dbReference>
<dbReference type="Gene3D" id="3.40.50.300">
    <property type="entry name" value="P-loop containing nucleotide triphosphate hydrolases"/>
    <property type="match status" value="1"/>
</dbReference>
<feature type="compositionally biased region" description="Low complexity" evidence="2">
    <location>
        <begin position="559"/>
        <end position="573"/>
    </location>
</feature>
<dbReference type="SUPFAM" id="SSF52540">
    <property type="entry name" value="P-loop containing nucleoside triphosphate hydrolases"/>
    <property type="match status" value="1"/>
</dbReference>
<evidence type="ECO:0000313" key="7">
    <source>
        <dbReference type="Proteomes" id="UP000650467"/>
    </source>
</evidence>
<feature type="coiled-coil region" evidence="1">
    <location>
        <begin position="653"/>
        <end position="680"/>
    </location>
</feature>
<feature type="compositionally biased region" description="Basic and acidic residues" evidence="2">
    <location>
        <begin position="13"/>
        <end position="22"/>
    </location>
</feature>
<dbReference type="InterPro" id="IPR033469">
    <property type="entry name" value="CYTH-like_dom_sf"/>
</dbReference>
<dbReference type="Pfam" id="PF01928">
    <property type="entry name" value="CYTH"/>
    <property type="match status" value="1"/>
</dbReference>
<keyword evidence="1" id="KW-0175">Coiled coil</keyword>
<proteinExistence type="predicted"/>
<dbReference type="AlphaFoldDB" id="A0A835TMH6"/>
<gene>
    <name evidence="6" type="ORF">HXX76_001762</name>
</gene>
<dbReference type="InterPro" id="IPR006083">
    <property type="entry name" value="PRK/URK"/>
</dbReference>
<evidence type="ECO:0000259" key="5">
    <source>
        <dbReference type="Pfam" id="PF01928"/>
    </source>
</evidence>
<dbReference type="SUPFAM" id="SSF55154">
    <property type="entry name" value="CYTH-like phosphatases"/>
    <property type="match status" value="1"/>
</dbReference>
<protein>
    <recommendedName>
        <fullName evidence="8">CYTH domain-containing protein</fullName>
    </recommendedName>
</protein>
<dbReference type="Gene3D" id="2.40.320.10">
    <property type="entry name" value="Hypothetical Protein Pfu-838710-001"/>
    <property type="match status" value="1"/>
</dbReference>
<dbReference type="GO" id="GO:0016301">
    <property type="term" value="F:kinase activity"/>
    <property type="evidence" value="ECO:0007669"/>
    <property type="project" value="InterPro"/>
</dbReference>
<dbReference type="PANTHER" id="PTHR10285">
    <property type="entry name" value="URIDINE KINASE"/>
    <property type="match status" value="1"/>
</dbReference>
<keyword evidence="3" id="KW-0472">Membrane</keyword>
<dbReference type="EMBL" id="JAEHOC010000003">
    <property type="protein sequence ID" value="KAG2443404.1"/>
    <property type="molecule type" value="Genomic_DNA"/>
</dbReference>
<dbReference type="OrthoDB" id="10257085at2759"/>
<keyword evidence="7" id="KW-1185">Reference proteome</keyword>
<dbReference type="InterPro" id="IPR027417">
    <property type="entry name" value="P-loop_NTPase"/>
</dbReference>
<sequence>MDQSAPKSPKARKGGDSAHKPKGLLKEQLELVKVKIEDGRTRYTIKAIEETLSFDKGFYVFVRALQMLKANNTGTVVVGVAGPSGSGKTAFSEKVKGLMPGVAVISMDMYNDGTKVIDDNFDDPRLTDYDTLLRNLTDLRDGKEVQIPIYDFRSSRRVGYRAQPVPEARVVLVEGIYALSERLRPLMDLRVSITGGVHFDLVKRVMRDISRSGQGPEEIIQQITDTVYPMYKAFIEPDLQTAHLRIVNSFNPFSGFMNATYILKSKRVPDIDTVMRVLESHGSVTQRREVDIYDIYLLPPNEDPETCQSWLRMRNRDGRYSLMFEEWVSEGPFIISPRISFEVGVRILGGLMALGYEIGTIMKRTSTILALGLGPTPAAAAAAGAGAGGAAGAGAAGAAGAAEAGTAAGATAGGAAAAPPPPEAAAAAAAAAAPPPPSPAAARGPAAVAEELTVKLDDVGGLGRFVQILGRDRERVAALGRELGLEGSYIPRSYIEQVQLERLTAEFQTVTEDWKRKFSTRSGEVVMPDTVSGITSPTRTSAAGTHPTYTRSQSYHGGAPAATTPLSASAPLSVPVAIPPPAGTSRAGSLHGNGGGLLSVQLGGGGAGGPGTPGSRQEGSLSGGAGGSASGGALIAALSQRLEAAAGSSSEALSTLQAQLDAMVEQHRETNQQLAQLAAATSALAANVQATLTAAAANGPAHSPAAGGAAASAAGGWEGLFGGGAGGAYAAAGVAAVAVAAALGAGLVLGRVLSSKS</sequence>